<keyword evidence="1" id="KW-0812">Transmembrane</keyword>
<dbReference type="RefSeq" id="XP_009552027.1">
    <property type="nucleotide sequence ID" value="XM_009553732.1"/>
</dbReference>
<accession>W4JSC5</accession>
<dbReference type="eggNOG" id="ENOG502SCKN">
    <property type="taxonomic scope" value="Eukaryota"/>
</dbReference>
<feature type="non-terminal residue" evidence="2">
    <location>
        <position position="1"/>
    </location>
</feature>
<evidence type="ECO:0000313" key="2">
    <source>
        <dbReference type="EMBL" id="ETW75771.1"/>
    </source>
</evidence>
<dbReference type="KEGG" id="hir:HETIRDRAFT_240748"/>
<sequence>LYTLIYHQPPNIFTSLDIPISTPTAHIRTVFLEHAAHDPTMTLSPSLDALITRLNSFDVRTVFIRFGQQTVESCDYCHSLEDFAMIAFPRPLLEYVREAFVVGLLTTRGSGHESRRSLSIALLISLAIGEAYWLYTVPISLQENSDIVFMWHDLLWILRHILFLTLLPVLHLLPINASSPPLSASLRVASTTTDMAHARTRLLRYTRGAALRDPNLRGRALAYWRNEKRVGDWVRGDEAVRKAADEMKLGFREKGE</sequence>
<evidence type="ECO:0000313" key="3">
    <source>
        <dbReference type="Proteomes" id="UP000030671"/>
    </source>
</evidence>
<dbReference type="OrthoDB" id="4218123at2759"/>
<dbReference type="Proteomes" id="UP000030671">
    <property type="component" value="Unassembled WGS sequence"/>
</dbReference>
<dbReference type="PANTHER" id="PTHR39470">
    <property type="entry name" value="CHROMOSOME 10, WHOLE GENOME SHOTGUN SEQUENCE"/>
    <property type="match status" value="1"/>
</dbReference>
<keyword evidence="1" id="KW-0472">Membrane</keyword>
<dbReference type="STRING" id="747525.W4JSC5"/>
<dbReference type="PANTHER" id="PTHR39470:SF1">
    <property type="entry name" value="CHORISMATE SYNTHASE PROTEIN"/>
    <property type="match status" value="1"/>
</dbReference>
<proteinExistence type="predicted"/>
<feature type="non-terminal residue" evidence="2">
    <location>
        <position position="256"/>
    </location>
</feature>
<reference evidence="2 3" key="1">
    <citation type="journal article" date="2012" name="New Phytol.">
        <title>Insight into trade-off between wood decay and parasitism from the genome of a fungal forest pathogen.</title>
        <authorList>
            <person name="Olson A."/>
            <person name="Aerts A."/>
            <person name="Asiegbu F."/>
            <person name="Belbahri L."/>
            <person name="Bouzid O."/>
            <person name="Broberg A."/>
            <person name="Canback B."/>
            <person name="Coutinho P.M."/>
            <person name="Cullen D."/>
            <person name="Dalman K."/>
            <person name="Deflorio G."/>
            <person name="van Diepen L.T."/>
            <person name="Dunand C."/>
            <person name="Duplessis S."/>
            <person name="Durling M."/>
            <person name="Gonthier P."/>
            <person name="Grimwood J."/>
            <person name="Fossdal C.G."/>
            <person name="Hansson D."/>
            <person name="Henrissat B."/>
            <person name="Hietala A."/>
            <person name="Himmelstrand K."/>
            <person name="Hoffmeister D."/>
            <person name="Hogberg N."/>
            <person name="James T.Y."/>
            <person name="Karlsson M."/>
            <person name="Kohler A."/>
            <person name="Kues U."/>
            <person name="Lee Y.H."/>
            <person name="Lin Y.C."/>
            <person name="Lind M."/>
            <person name="Lindquist E."/>
            <person name="Lombard V."/>
            <person name="Lucas S."/>
            <person name="Lunden K."/>
            <person name="Morin E."/>
            <person name="Murat C."/>
            <person name="Park J."/>
            <person name="Raffaello T."/>
            <person name="Rouze P."/>
            <person name="Salamov A."/>
            <person name="Schmutz J."/>
            <person name="Solheim H."/>
            <person name="Stahlberg J."/>
            <person name="Velez H."/>
            <person name="de Vries R.P."/>
            <person name="Wiebenga A."/>
            <person name="Woodward S."/>
            <person name="Yakovlev I."/>
            <person name="Garbelotto M."/>
            <person name="Martin F."/>
            <person name="Grigoriev I.V."/>
            <person name="Stenlid J."/>
        </authorList>
    </citation>
    <scope>NUCLEOTIDE SEQUENCE [LARGE SCALE GENOMIC DNA]</scope>
    <source>
        <strain evidence="2 3">TC 32-1</strain>
    </source>
</reference>
<feature type="transmembrane region" description="Helical" evidence="1">
    <location>
        <begin position="155"/>
        <end position="173"/>
    </location>
</feature>
<protein>
    <submittedName>
        <fullName evidence="2">Uncharacterized protein</fullName>
    </submittedName>
</protein>
<name>W4JSC5_HETIT</name>
<dbReference type="InParanoid" id="W4JSC5"/>
<dbReference type="EMBL" id="KI925465">
    <property type="protein sequence ID" value="ETW75771.1"/>
    <property type="molecule type" value="Genomic_DNA"/>
</dbReference>
<evidence type="ECO:0000256" key="1">
    <source>
        <dbReference type="SAM" id="Phobius"/>
    </source>
</evidence>
<dbReference type="HOGENOM" id="CLU_065849_0_0_1"/>
<keyword evidence="3" id="KW-1185">Reference proteome</keyword>
<feature type="transmembrane region" description="Helical" evidence="1">
    <location>
        <begin position="118"/>
        <end position="135"/>
    </location>
</feature>
<keyword evidence="1" id="KW-1133">Transmembrane helix</keyword>
<gene>
    <name evidence="2" type="ORF">HETIRDRAFT_240748</name>
</gene>
<dbReference type="GeneID" id="20668870"/>
<organism evidence="2 3">
    <name type="scientific">Heterobasidion irregulare (strain TC 32-1)</name>
    <dbReference type="NCBI Taxonomy" id="747525"/>
    <lineage>
        <taxon>Eukaryota</taxon>
        <taxon>Fungi</taxon>
        <taxon>Dikarya</taxon>
        <taxon>Basidiomycota</taxon>
        <taxon>Agaricomycotina</taxon>
        <taxon>Agaricomycetes</taxon>
        <taxon>Russulales</taxon>
        <taxon>Bondarzewiaceae</taxon>
        <taxon>Heterobasidion</taxon>
        <taxon>Heterobasidion annosum species complex</taxon>
    </lineage>
</organism>
<dbReference type="AlphaFoldDB" id="W4JSC5"/>